<evidence type="ECO:0000313" key="9">
    <source>
        <dbReference type="Proteomes" id="UP000179540"/>
    </source>
</evidence>
<dbReference type="GO" id="GO:0016212">
    <property type="term" value="F:kynurenine-oxoglutarate transaminase activity"/>
    <property type="evidence" value="ECO:0007669"/>
    <property type="project" value="TreeGrafter"/>
</dbReference>
<dbReference type="GO" id="GO:0005737">
    <property type="term" value="C:cytoplasm"/>
    <property type="evidence" value="ECO:0007669"/>
    <property type="project" value="TreeGrafter"/>
</dbReference>
<evidence type="ECO:0000256" key="1">
    <source>
        <dbReference type="ARBA" id="ARBA00001933"/>
    </source>
</evidence>
<evidence type="ECO:0000259" key="7">
    <source>
        <dbReference type="Pfam" id="PF00155"/>
    </source>
</evidence>
<gene>
    <name evidence="8" type="ORF">BK826_06790</name>
</gene>
<dbReference type="Gene3D" id="3.40.640.10">
    <property type="entry name" value="Type I PLP-dependent aspartate aminotransferase-like (Major domain)"/>
    <property type="match status" value="1"/>
</dbReference>
<dbReference type="PANTHER" id="PTHR43807">
    <property type="entry name" value="FI04487P"/>
    <property type="match status" value="1"/>
</dbReference>
<dbReference type="InterPro" id="IPR015424">
    <property type="entry name" value="PyrdxlP-dep_Trfase"/>
</dbReference>
<evidence type="ECO:0000313" key="8">
    <source>
        <dbReference type="EMBL" id="OIJ35732.1"/>
    </source>
</evidence>
<dbReference type="InterPro" id="IPR004839">
    <property type="entry name" value="Aminotransferase_I/II_large"/>
</dbReference>
<dbReference type="InterPro" id="IPR015422">
    <property type="entry name" value="PyrdxlP-dep_Trfase_small"/>
</dbReference>
<feature type="domain" description="Aminotransferase class I/classII large" evidence="7">
    <location>
        <begin position="58"/>
        <end position="415"/>
    </location>
</feature>
<dbReference type="Pfam" id="PF00155">
    <property type="entry name" value="Aminotran_1_2"/>
    <property type="match status" value="1"/>
</dbReference>
<organism evidence="8 9">
    <name type="scientific">Rothia kristinae</name>
    <dbReference type="NCBI Taxonomy" id="37923"/>
    <lineage>
        <taxon>Bacteria</taxon>
        <taxon>Bacillati</taxon>
        <taxon>Actinomycetota</taxon>
        <taxon>Actinomycetes</taxon>
        <taxon>Micrococcales</taxon>
        <taxon>Micrococcaceae</taxon>
        <taxon>Rothia</taxon>
    </lineage>
</organism>
<dbReference type="SUPFAM" id="SSF53383">
    <property type="entry name" value="PLP-dependent transferases"/>
    <property type="match status" value="1"/>
</dbReference>
<dbReference type="OrthoDB" id="4436468at2"/>
<dbReference type="CDD" id="cd00609">
    <property type="entry name" value="AAT_like"/>
    <property type="match status" value="1"/>
</dbReference>
<dbReference type="InterPro" id="IPR015421">
    <property type="entry name" value="PyrdxlP-dep_Trfase_major"/>
</dbReference>
<evidence type="ECO:0000256" key="3">
    <source>
        <dbReference type="ARBA" id="ARBA00022576"/>
    </source>
</evidence>
<dbReference type="FunFam" id="3.40.640.10:FF:000033">
    <property type="entry name" value="Aspartate aminotransferase"/>
    <property type="match status" value="1"/>
</dbReference>
<feature type="compositionally biased region" description="Pro residues" evidence="6">
    <location>
        <begin position="10"/>
        <end position="22"/>
    </location>
</feature>
<keyword evidence="4" id="KW-0808">Transferase</keyword>
<evidence type="ECO:0000256" key="2">
    <source>
        <dbReference type="ARBA" id="ARBA00007441"/>
    </source>
</evidence>
<dbReference type="PANTHER" id="PTHR43807:SF20">
    <property type="entry name" value="FI04487P"/>
    <property type="match status" value="1"/>
</dbReference>
<dbReference type="Proteomes" id="UP000179540">
    <property type="component" value="Unassembled WGS sequence"/>
</dbReference>
<dbReference type="EMBL" id="MODZ01000007">
    <property type="protein sequence ID" value="OIJ35732.1"/>
    <property type="molecule type" value="Genomic_DNA"/>
</dbReference>
<evidence type="ECO:0000256" key="6">
    <source>
        <dbReference type="SAM" id="MobiDB-lite"/>
    </source>
</evidence>
<dbReference type="RefSeq" id="WP_075514954.1">
    <property type="nucleotide sequence ID" value="NZ_MODZ01000007.1"/>
</dbReference>
<comment type="similarity">
    <text evidence="2">Belongs to the class-I pyridoxal-phosphate-dependent aminotransferase family.</text>
</comment>
<comment type="caution">
    <text evidence="8">The sequence shown here is derived from an EMBL/GenBank/DDBJ whole genome shotgun (WGS) entry which is preliminary data.</text>
</comment>
<accession>A0A1S2N014</accession>
<keyword evidence="3" id="KW-0032">Aminotransferase</keyword>
<comment type="cofactor">
    <cofactor evidence="1">
        <name>pyridoxal 5'-phosphate</name>
        <dbReference type="ChEBI" id="CHEBI:597326"/>
    </cofactor>
</comment>
<feature type="region of interest" description="Disordered" evidence="6">
    <location>
        <begin position="1"/>
        <end position="25"/>
    </location>
</feature>
<dbReference type="GO" id="GO:0030170">
    <property type="term" value="F:pyridoxal phosphate binding"/>
    <property type="evidence" value="ECO:0007669"/>
    <property type="project" value="InterPro"/>
</dbReference>
<protein>
    <recommendedName>
        <fullName evidence="7">Aminotransferase class I/classII large domain-containing protein</fullName>
    </recommendedName>
</protein>
<keyword evidence="5" id="KW-0663">Pyridoxal phosphate</keyword>
<name>A0A1S2N014_9MICC</name>
<dbReference type="Gene3D" id="3.90.1150.10">
    <property type="entry name" value="Aspartate Aminotransferase, domain 1"/>
    <property type="match status" value="1"/>
</dbReference>
<dbReference type="AlphaFoldDB" id="A0A1S2N014"/>
<evidence type="ECO:0000256" key="4">
    <source>
        <dbReference type="ARBA" id="ARBA00022679"/>
    </source>
</evidence>
<evidence type="ECO:0000256" key="5">
    <source>
        <dbReference type="ARBA" id="ARBA00022898"/>
    </source>
</evidence>
<reference evidence="8 9" key="1">
    <citation type="submission" date="2016-10" db="EMBL/GenBank/DDBJ databases">
        <title>Draft genome sequence of strain LCT isolated from the Shenzhou X spacecraft of China.</title>
        <authorList>
            <person name="Huang B."/>
        </authorList>
    </citation>
    <scope>NUCLEOTIDE SEQUENCE [LARGE SCALE GENOMIC DNA]</scope>
    <source>
        <strain evidence="8 9">LCT-H5</strain>
    </source>
</reference>
<proteinExistence type="inferred from homology"/>
<dbReference type="InterPro" id="IPR051326">
    <property type="entry name" value="Kynurenine-oxoglutarate_AT"/>
</dbReference>
<sequence>MSANTGASPLPDPVDPDGPSPAPWRRLADAAGLTDERGRLSSTIFEEMSFLAARHGAINLGQGFPDTDGPEILREALAEAVAAGGNQYATIAGNPDLRRGVADAERRAGRRRPDPETEVTVTAGATEALAAAMLAHLRPGDEVVVFEPFYDLYPAVAALAGAAVRTVALRPPHFRPDPEDLAAAFTERTRMVVVNDPHNPTGTVLGEETARRIVQLAAAHDALILTDSVYEHLHYDADPVDLAGLPGAAERTIRVSAASKTFSVTGWRVGWAIAPAPLTRALRVTKGYLSHSAAAPLQAAVARALAWAEQGSFYPELRERYRHQRDVLLDGLSATRLEVCAPEGTFFAVARAGRDAPEWAGTGTQLAQALPERAGVAVVPLSAFATQADAHLYADWVRFAFCKRPEVLREATRRIAAAGL</sequence>